<dbReference type="Proteomes" id="UP001607303">
    <property type="component" value="Unassembled WGS sequence"/>
</dbReference>
<evidence type="ECO:0000313" key="2">
    <source>
        <dbReference type="EMBL" id="KAL2727835.1"/>
    </source>
</evidence>
<reference evidence="2 3" key="1">
    <citation type="journal article" date="2024" name="Ann. Entomol. Soc. Am.">
        <title>Genomic analyses of the southern and eastern yellowjacket wasps (Hymenoptera: Vespidae) reveal evolutionary signatures of social life.</title>
        <authorList>
            <person name="Catto M.A."/>
            <person name="Caine P.B."/>
            <person name="Orr S.E."/>
            <person name="Hunt B.G."/>
            <person name="Goodisman M.A.D."/>
        </authorList>
    </citation>
    <scope>NUCLEOTIDE SEQUENCE [LARGE SCALE GENOMIC DNA]</scope>
    <source>
        <strain evidence="2">232</strain>
        <tissue evidence="2">Head and thorax</tissue>
    </source>
</reference>
<evidence type="ECO:0000256" key="1">
    <source>
        <dbReference type="SAM" id="MobiDB-lite"/>
    </source>
</evidence>
<feature type="region of interest" description="Disordered" evidence="1">
    <location>
        <begin position="91"/>
        <end position="110"/>
    </location>
</feature>
<organism evidence="2 3">
    <name type="scientific">Vespula maculifrons</name>
    <name type="common">Eastern yellow jacket</name>
    <name type="synonym">Wasp</name>
    <dbReference type="NCBI Taxonomy" id="7453"/>
    <lineage>
        <taxon>Eukaryota</taxon>
        <taxon>Metazoa</taxon>
        <taxon>Ecdysozoa</taxon>
        <taxon>Arthropoda</taxon>
        <taxon>Hexapoda</taxon>
        <taxon>Insecta</taxon>
        <taxon>Pterygota</taxon>
        <taxon>Neoptera</taxon>
        <taxon>Endopterygota</taxon>
        <taxon>Hymenoptera</taxon>
        <taxon>Apocrita</taxon>
        <taxon>Aculeata</taxon>
        <taxon>Vespoidea</taxon>
        <taxon>Vespidae</taxon>
        <taxon>Vespinae</taxon>
        <taxon>Vespula</taxon>
    </lineage>
</organism>
<gene>
    <name evidence="2" type="ORF">V1477_017111</name>
</gene>
<protein>
    <submittedName>
        <fullName evidence="2">Uncharacterized protein</fullName>
    </submittedName>
</protein>
<accession>A0ABD2B535</accession>
<sequence>MNPVIFRLAYPIKDESFDVTTLAFNFLLESRYCKIKYNLGGANISGLLNSNAVLCSGSDRSSTTVSSSNDGNVLDPRSLFKDTVLVGRSTPAKENKKLSSISESKLRHNL</sequence>
<keyword evidence="3" id="KW-1185">Reference proteome</keyword>
<dbReference type="EMBL" id="JAYRBN010000100">
    <property type="protein sequence ID" value="KAL2727835.1"/>
    <property type="molecule type" value="Genomic_DNA"/>
</dbReference>
<dbReference type="AlphaFoldDB" id="A0ABD2B535"/>
<name>A0ABD2B535_VESMC</name>
<evidence type="ECO:0000313" key="3">
    <source>
        <dbReference type="Proteomes" id="UP001607303"/>
    </source>
</evidence>
<comment type="caution">
    <text evidence="2">The sequence shown here is derived from an EMBL/GenBank/DDBJ whole genome shotgun (WGS) entry which is preliminary data.</text>
</comment>
<proteinExistence type="predicted"/>